<feature type="domain" description="FP protein N-terminal" evidence="1">
    <location>
        <begin position="9"/>
        <end position="99"/>
    </location>
</feature>
<protein>
    <submittedName>
        <fullName evidence="3">Uncharacterized protein</fullName>
    </submittedName>
</protein>
<dbReference type="AlphaFoldDB" id="A0AAV1KZ19"/>
<dbReference type="Pfam" id="PF25298">
    <property type="entry name" value="Baculo_FP_2nd"/>
    <property type="match status" value="1"/>
</dbReference>
<keyword evidence="4" id="KW-1185">Reference proteome</keyword>
<gene>
    <name evidence="3" type="ORF">PARMNEM_LOCUS8997</name>
</gene>
<proteinExistence type="predicted"/>
<organism evidence="3 4">
    <name type="scientific">Parnassius mnemosyne</name>
    <name type="common">clouded apollo</name>
    <dbReference type="NCBI Taxonomy" id="213953"/>
    <lineage>
        <taxon>Eukaryota</taxon>
        <taxon>Metazoa</taxon>
        <taxon>Ecdysozoa</taxon>
        <taxon>Arthropoda</taxon>
        <taxon>Hexapoda</taxon>
        <taxon>Insecta</taxon>
        <taxon>Pterygota</taxon>
        <taxon>Neoptera</taxon>
        <taxon>Endopterygota</taxon>
        <taxon>Lepidoptera</taxon>
        <taxon>Glossata</taxon>
        <taxon>Ditrysia</taxon>
        <taxon>Papilionoidea</taxon>
        <taxon>Papilionidae</taxon>
        <taxon>Parnassiinae</taxon>
        <taxon>Parnassini</taxon>
        <taxon>Parnassius</taxon>
        <taxon>Driopa</taxon>
    </lineage>
</organism>
<name>A0AAV1KZ19_9NEOP</name>
<evidence type="ECO:0000259" key="1">
    <source>
        <dbReference type="Pfam" id="PF03258"/>
    </source>
</evidence>
<sequence length="132" mass="15117">MEQRTLSFSLEISAITSNIKANEVTITQEIAKKLDLDTGSIICARRLPNRRKNPDNITVKMRSKDARDQWIEAGKKAELTLSVFGKNVPSEQPEIRIFIRKALTPYTKTLYYNARKSLKSSHKYVWCKNGSI</sequence>
<evidence type="ECO:0000313" key="3">
    <source>
        <dbReference type="EMBL" id="CAK1588350.1"/>
    </source>
</evidence>
<evidence type="ECO:0000259" key="2">
    <source>
        <dbReference type="Pfam" id="PF25298"/>
    </source>
</evidence>
<dbReference type="InterPro" id="IPR004941">
    <property type="entry name" value="FP_N"/>
</dbReference>
<dbReference type="Pfam" id="PF03258">
    <property type="entry name" value="Baculo_FP"/>
    <property type="match status" value="1"/>
</dbReference>
<dbReference type="InterPro" id="IPR057251">
    <property type="entry name" value="FP_C"/>
</dbReference>
<accession>A0AAV1KZ19</accession>
<comment type="caution">
    <text evidence="3">The sequence shown here is derived from an EMBL/GenBank/DDBJ whole genome shotgun (WGS) entry which is preliminary data.</text>
</comment>
<feature type="domain" description="FP protein C-terminal" evidence="2">
    <location>
        <begin position="104"/>
        <end position="132"/>
    </location>
</feature>
<reference evidence="3 4" key="1">
    <citation type="submission" date="2023-11" db="EMBL/GenBank/DDBJ databases">
        <authorList>
            <person name="Hedman E."/>
            <person name="Englund M."/>
            <person name="Stromberg M."/>
            <person name="Nyberg Akerstrom W."/>
            <person name="Nylinder S."/>
            <person name="Jareborg N."/>
            <person name="Kallberg Y."/>
            <person name="Kronander E."/>
        </authorList>
    </citation>
    <scope>NUCLEOTIDE SEQUENCE [LARGE SCALE GENOMIC DNA]</scope>
</reference>
<evidence type="ECO:0000313" key="4">
    <source>
        <dbReference type="Proteomes" id="UP001314205"/>
    </source>
</evidence>
<dbReference type="Proteomes" id="UP001314205">
    <property type="component" value="Unassembled WGS sequence"/>
</dbReference>
<dbReference type="EMBL" id="CAVLGL010000082">
    <property type="protein sequence ID" value="CAK1588350.1"/>
    <property type="molecule type" value="Genomic_DNA"/>
</dbReference>